<dbReference type="FunFam" id="3.40.50.720:FF:000245">
    <property type="entry name" value="Short chain dehydrogenase, putative"/>
    <property type="match status" value="1"/>
</dbReference>
<keyword evidence="2" id="KW-0521">NADP</keyword>
<reference evidence="4" key="1">
    <citation type="submission" date="2020-04" db="EMBL/GenBank/DDBJ databases">
        <title>Analysis of mating type loci in Filobasidium floriforme.</title>
        <authorList>
            <person name="Nowrousian M."/>
        </authorList>
    </citation>
    <scope>NUCLEOTIDE SEQUENCE</scope>
    <source>
        <strain evidence="4">CBS 6242</strain>
    </source>
</reference>
<dbReference type="GO" id="GO:0016616">
    <property type="term" value="F:oxidoreductase activity, acting on the CH-OH group of donors, NAD or NADP as acceptor"/>
    <property type="evidence" value="ECO:0007669"/>
    <property type="project" value="UniProtKB-ARBA"/>
</dbReference>
<dbReference type="PROSITE" id="PS00061">
    <property type="entry name" value="ADH_SHORT"/>
    <property type="match status" value="1"/>
</dbReference>
<gene>
    <name evidence="4" type="ORF">FFLO_05259</name>
</gene>
<dbReference type="InterPro" id="IPR036291">
    <property type="entry name" value="NAD(P)-bd_dom_sf"/>
</dbReference>
<proteinExistence type="inferred from homology"/>
<dbReference type="GO" id="GO:0050664">
    <property type="term" value="F:oxidoreductase activity, acting on NAD(P)H, oxygen as acceptor"/>
    <property type="evidence" value="ECO:0007669"/>
    <property type="project" value="TreeGrafter"/>
</dbReference>
<dbReference type="Proteomes" id="UP000812966">
    <property type="component" value="Unassembled WGS sequence"/>
</dbReference>
<dbReference type="EMBL" id="JABELV010000128">
    <property type="protein sequence ID" value="KAG7530100.1"/>
    <property type="molecule type" value="Genomic_DNA"/>
</dbReference>
<comment type="caution">
    <text evidence="4">The sequence shown here is derived from an EMBL/GenBank/DDBJ whole genome shotgun (WGS) entry which is preliminary data.</text>
</comment>
<keyword evidence="3" id="KW-0560">Oxidoreductase</keyword>
<dbReference type="PANTHER" id="PTHR43008">
    <property type="entry name" value="BENZIL REDUCTASE"/>
    <property type="match status" value="1"/>
</dbReference>
<evidence type="ECO:0000313" key="4">
    <source>
        <dbReference type="EMBL" id="KAG7530100.1"/>
    </source>
</evidence>
<accession>A0A8K0NLL9</accession>
<keyword evidence="5" id="KW-1185">Reference proteome</keyword>
<evidence type="ECO:0000256" key="1">
    <source>
        <dbReference type="ARBA" id="ARBA00006484"/>
    </source>
</evidence>
<comment type="similarity">
    <text evidence="1">Belongs to the short-chain dehydrogenases/reductases (SDR) family.</text>
</comment>
<dbReference type="InterPro" id="IPR020904">
    <property type="entry name" value="Sc_DH/Rdtase_CS"/>
</dbReference>
<evidence type="ECO:0000256" key="3">
    <source>
        <dbReference type="ARBA" id="ARBA00023002"/>
    </source>
</evidence>
<dbReference type="SUPFAM" id="SSF51735">
    <property type="entry name" value="NAD(P)-binding Rossmann-fold domains"/>
    <property type="match status" value="1"/>
</dbReference>
<dbReference type="PRINTS" id="PR00081">
    <property type="entry name" value="GDHRDH"/>
</dbReference>
<organism evidence="4 5">
    <name type="scientific">Filobasidium floriforme</name>
    <dbReference type="NCBI Taxonomy" id="5210"/>
    <lineage>
        <taxon>Eukaryota</taxon>
        <taxon>Fungi</taxon>
        <taxon>Dikarya</taxon>
        <taxon>Basidiomycota</taxon>
        <taxon>Agaricomycotina</taxon>
        <taxon>Tremellomycetes</taxon>
        <taxon>Filobasidiales</taxon>
        <taxon>Filobasidiaceae</taxon>
        <taxon>Filobasidium</taxon>
    </lineage>
</organism>
<evidence type="ECO:0000256" key="2">
    <source>
        <dbReference type="ARBA" id="ARBA00022857"/>
    </source>
</evidence>
<dbReference type="Gene3D" id="3.40.50.720">
    <property type="entry name" value="NAD(P)-binding Rossmann-like Domain"/>
    <property type="match status" value="1"/>
</dbReference>
<evidence type="ECO:0000313" key="5">
    <source>
        <dbReference type="Proteomes" id="UP000812966"/>
    </source>
</evidence>
<protein>
    <recommendedName>
        <fullName evidence="6">Sorbose reductase sou1</fullName>
    </recommendedName>
</protein>
<dbReference type="PRINTS" id="PR00080">
    <property type="entry name" value="SDRFAMILY"/>
</dbReference>
<sequence length="359" mass="38358">MLPSKPRTVLRSVARHVSSPSIHARPRPALPPIPIALSPVFSRPNVEALHAFQCNRLFSSSSRASSATVDKVLGVAAALKAQEDDAFQVKPEIFDEFSLKGRIGVVSGGNGGLGLEMAVALCEAGAKIHALDLPDQPSSDFHACMAYVDKLKNGSSLTYHPTDVTDQSRISSLVIDRIAREEGRLDLCVAAAGILGPAEGESCLKYSKKDWERVMKVNLDGVFYTCQAAARGMVETGCKAGSIVMIASMSGSITNKDQPWVAYNTSKSGVLQMARSMACELGKENIRVNTISPGHIYTKMTAALLDVHPETGDLWSNSNPLGRLGQVHELRGVVTWLASDASSFCTGSDILVSGGHHSW</sequence>
<dbReference type="PANTHER" id="PTHR43008:SF4">
    <property type="entry name" value="CHAIN DEHYDROGENASE, PUTATIVE (AFU_ORTHOLOGUE AFUA_4G08710)-RELATED"/>
    <property type="match status" value="1"/>
</dbReference>
<dbReference type="AlphaFoldDB" id="A0A8K0NLL9"/>
<dbReference type="Pfam" id="PF13561">
    <property type="entry name" value="adh_short_C2"/>
    <property type="match status" value="1"/>
</dbReference>
<name>A0A8K0NLL9_9TREE</name>
<dbReference type="InterPro" id="IPR002347">
    <property type="entry name" value="SDR_fam"/>
</dbReference>
<evidence type="ECO:0008006" key="6">
    <source>
        <dbReference type="Google" id="ProtNLM"/>
    </source>
</evidence>